<dbReference type="Proteomes" id="UP000626109">
    <property type="component" value="Unassembled WGS sequence"/>
</dbReference>
<comment type="caution">
    <text evidence="3">The sequence shown here is derived from an EMBL/GenBank/DDBJ whole genome shotgun (WGS) entry which is preliminary data.</text>
</comment>
<dbReference type="Gene3D" id="3.40.50.2300">
    <property type="match status" value="1"/>
</dbReference>
<keyword evidence="1" id="KW-1133">Transmembrane helix</keyword>
<feature type="transmembrane region" description="Helical" evidence="1">
    <location>
        <begin position="2721"/>
        <end position="2745"/>
    </location>
</feature>
<dbReference type="InterPro" id="IPR027417">
    <property type="entry name" value="P-loop_NTPase"/>
</dbReference>
<proteinExistence type="predicted"/>
<organism evidence="3 4">
    <name type="scientific">Polarella glacialis</name>
    <name type="common">Dinoflagellate</name>
    <dbReference type="NCBI Taxonomy" id="89957"/>
    <lineage>
        <taxon>Eukaryota</taxon>
        <taxon>Sar</taxon>
        <taxon>Alveolata</taxon>
        <taxon>Dinophyceae</taxon>
        <taxon>Suessiales</taxon>
        <taxon>Suessiaceae</taxon>
        <taxon>Polarella</taxon>
    </lineage>
</organism>
<keyword evidence="1" id="KW-0472">Membrane</keyword>
<evidence type="ECO:0000256" key="1">
    <source>
        <dbReference type="SAM" id="Phobius"/>
    </source>
</evidence>
<feature type="domain" description="EGF-like" evidence="2">
    <location>
        <begin position="2696"/>
        <end position="2707"/>
    </location>
</feature>
<dbReference type="InterPro" id="IPR000742">
    <property type="entry name" value="EGF"/>
</dbReference>
<dbReference type="SUPFAM" id="SSF52540">
    <property type="entry name" value="P-loop containing nucleoside triphosphate hydrolases"/>
    <property type="match status" value="1"/>
</dbReference>
<accession>A0A813LFF5</accession>
<protein>
    <recommendedName>
        <fullName evidence="2">EGF-like domain-containing protein</fullName>
    </recommendedName>
</protein>
<dbReference type="InterPro" id="IPR028082">
    <property type="entry name" value="Peripla_BP_I"/>
</dbReference>
<reference evidence="3" key="1">
    <citation type="submission" date="2021-02" db="EMBL/GenBank/DDBJ databases">
        <authorList>
            <person name="Dougan E. K."/>
            <person name="Rhodes N."/>
            <person name="Thang M."/>
            <person name="Chan C."/>
        </authorList>
    </citation>
    <scope>NUCLEOTIDE SEQUENCE</scope>
</reference>
<dbReference type="EMBL" id="CAJNNW010035175">
    <property type="protein sequence ID" value="CAE8726121.1"/>
    <property type="molecule type" value="Genomic_DNA"/>
</dbReference>
<dbReference type="Gene3D" id="3.40.50.300">
    <property type="entry name" value="P-loop containing nucleotide triphosphate hydrolases"/>
    <property type="match status" value="1"/>
</dbReference>
<dbReference type="PROSITE" id="PS00022">
    <property type="entry name" value="EGF_1"/>
    <property type="match status" value="1"/>
</dbReference>
<name>A0A813LFF5_POLGL</name>
<evidence type="ECO:0000313" key="3">
    <source>
        <dbReference type="EMBL" id="CAE8726121.1"/>
    </source>
</evidence>
<sequence>MLYEELLDYVSSRPGMVDSHFTAFQILKNRTLIYYDPLKTSLSYVSSEASYNKFVTFMLMKCGYADSQHIQENQDYYTGRDSNATRKMIYALWREINKLEADGLYDVRSKQVSLNLDRYLLVNNARDSRTMSTQETGNTCYFQSYLFAVLCKVCNPSIARDGSSLDLQHTDRLEKVTVDLSRFLLQFFVQDVEGKVMRPLTNSNFVLDFHRYEEARYYDVVTQYLQRSQVAVPDYELQYKQVLQYFLTTKTLHQYGKFQLSGDMPSTPNTKSLQAVVGTDDGRFKLGLSNYYKYRAANLMFGFNTGVTRTLRSFCEFNALRKNQLLAFYEELRPAVGRKTAVPGSTNKYRDYYFMPQFEIGQQELVDLHHFTYEMDIHTMLGKRNVDRELTRRIHAANQFLVERVLFSTQNLSDYDKIIAIKKFQSSKDYDLFLNSFMTVEFFNKFAGLGFSDMNIKEKDINSLTQTVFYSAEMMQRQAGRMEYEFEKECINQMARSTLRKHLSTFAGKQDLGQKYCASVKIGHGYTYSKYNTLMHFLNVVECYWQNPDINNIQVFGKDIRALLVISCQKVFFEEGHTYYHYGPFEGRTELDLQVASSSGEVPPSVSSEKRGNKNMLVVTDRVYEYGYLRSILTGLFARVGGVRLKTDNDILNLSLLSLLLDFGLYEEHAGSLNLPFLKSLKHRNDKRQLQVEVSNWISDFDKNNSADSVTRLKVEELIFEASYKFMVNKNFSVHSKEFELIRQLNADPAYHRYLLLCKIYVSLCQINKSVEVDYYKIRCNNDFRIIIPQNFSRATGEYLEQITKQYTFSERDGFIMYDELQLFDVRAPQPEIHLHKVRFDSATPVESLVKYVEISNVFRASAQQYVIFIAGNILNVEVAGDGGGVTIHINETSVEIATIFFNEAISFVPCFKYADSEDVILFTSRNIHYLVDKGGQFNENYYGMKHELMECITSEQIFVDLNDQHVFKKYTLDELLTESKTVIYFPDYLLQVQSRQQLINLLDLAIYIRNLSFFVLVLFYLRRASVALDFIDKDKDLKVTKITGPWREAILYVLNRATNTHYDNIFKRQFFDLNQHEHLPLGEFVDELCTNFTRYQRFIDGRYQIVPTEKQKQFLQRIIRAEECFHFSEVGSGKTKVILPLLCQTFLSSNAEAHQHFARGGKAKHVLVILVPEHLVQDAQSQVCRYCLNLNFREEYRIYDDIFALLHESVQLGDASKRAHSGSAKPQPRMKQIFITSFNQFKKALTYDEICTKVHAHRERVLVVLDEVDDFLDRDKLVFNICSNKNNDFKKPTLERYFEASRAVYRGEGCPALAEETNPDYWQQLHEKCTSIHAEIQEQSRSINKSFGIFNEQTLRHCSNNISHDVEGYKSLIARPYESVNRAMPGSYYSDVERTIYLTYYILMEDIAKYDELFQQERKFISFEYFSTHLRHLDYDDLVYGNSRLSVLVAQHPATKDGLARFLYEIILRRMEIQDKSRSVNSLDIVFNFDCVGFTGTPFIDNYPTFAYIRSQREDNIPDMIDRRFYVYASQALSEAEFEERFAQFQGTNSNVLVEYVPSDFMQGTSDELATLAHIFARESSLQEEHGFNVLVDLCGIFKKTSIHEVRDLVLQHFGPDRFKYIYHIDQTNCSDRMLYLNSDNDVQFDEEFYKYLCKSYGAKLREKVFFFIDNRNVIGKDIPFQLIYQRHFAQPLFVKSVVLAHDVDDFSKIWQAMGRSRTMNETYFAIYKSKMTLDRNTLDGTSGGGVCDIKKLPLTRELYVRNCDSKMAGNLSSIYQTIISLFNLSQNSFYYCNEIVNVFLEKMELTISAKVKRHEDNIAREVLGTAVPSGILTHILGDKFKRSARLAAEALTPSVVQTLLRQVVQQKFEQRAPSGDVHDEFVRFLSGEQEGEMEITYTKQQQKQKQKQNNKNQDSDNMEIFNKKHQIEINEEMDNYFQYTLMPQSDLIKLSLNLPLSVPIFKLAYSLDGRRRYINIYPTLQFLYSHHIRPEYITKEVKELLSDGSNNTKSFCSRFFAATQRIHEADQKMQDESDSGEKQLLDVKVLESFIRQSPQYTLAALREGIYIIGMKDQFNIHDLQGHPLHEIRYIADEMGFVLLDKSDKTGDKVDAFGPYFIEQYILMEALSKQEVAQTVMDPYDHYVHHKEKLQRGLQRYSETQGKGFICWRFIQDCGQGCQWFTLNVELGPVSALRTLDEAANGLTNRKNRLKGNTSHVHPYFAATSSCTGTAMGWFAAQRLRSVLVLYAICLKDVAGSCQASFQGGCLPSGLQSGVPSLSFGTEDPQQERFHGEIVLAGHSTLGAKASSKGQKAAELRVVVAGFALAGYSSTLTLKSAPEARASGRLLVAAGASNATIFNVSGAPDASLVFGLLPPGHTYDESMMASIVHMASEIDAGRANLPDGARCGPNGCRAGLRFSIICVGPTQLGECDLVREEAGRRFGTENIAEDIYIPSILSAAALSIGLLRCKEDSVTVVYVQSIVFEALTTVLAALELLDYTPYAVAGWGLTQSQSYREKVQRGYWQGSHVLDVTIWDESSTTTGEFSGMTSAAFASRFLQRWAYRPSYLAAAQFAALCALSKAIEAANSLEVEAVAGEMRLMNLSEFYARVKFDAYGQIAVTPLVTQVPPPRGSKDPGLFDDHFVYKTVWPDTASDFTFHTFPLPSWAFRRCFFEKVDLDGTACFGRGHCGAGGACVCQDEWEGDSCEIPRTTTSSDTMTMTIIVAVLGAVIAAAAFATLVRLYYRRSHRKLQEQLAALFAMLHEAHWMRDSQRVSQVWKSLQNFGYTPARASEEVARRSKEQSEEAGVCIAYLLSQDFADLARSRTDKEDPTFYDMKDTFFFGAKPIGQEQTCPRDGGAGCALIDTLVPAHRRRCTYFLSWTWGYTLSTVQDGLSTWTAIEGMAPSEVFLFMCFFVNNQYRILSGKQVSAAELEHTFEACLTRAGRMVALLDTWDNPRYLNRIWTIFEQHVAIKKKLPVTMVLTSGATDALIAQYEAGKPGLLRVMDALTKVHSESAEASVPDDAEAVKSIILSSSTFPDVDNQIKNFMLHWMASTFEAHMKHIMAPPGKLGLGKRSGTGLLVTVGFEGEGFGYPAAFQKSLSSLSKIPEDEDSSTVYVSSDLSMSERPLAMKCEL</sequence>
<dbReference type="SUPFAM" id="SSF53822">
    <property type="entry name" value="Periplasmic binding protein-like I"/>
    <property type="match status" value="1"/>
</dbReference>
<evidence type="ECO:0000259" key="2">
    <source>
        <dbReference type="PROSITE" id="PS00022"/>
    </source>
</evidence>
<gene>
    <name evidence="3" type="ORF">PGLA2088_LOCUS44378</name>
</gene>
<keyword evidence="1" id="KW-0812">Transmembrane</keyword>
<evidence type="ECO:0000313" key="4">
    <source>
        <dbReference type="Proteomes" id="UP000626109"/>
    </source>
</evidence>